<evidence type="ECO:0000313" key="3">
    <source>
        <dbReference type="Proteomes" id="UP001426770"/>
    </source>
</evidence>
<evidence type="ECO:0000313" key="2">
    <source>
        <dbReference type="EMBL" id="GAA5517775.1"/>
    </source>
</evidence>
<proteinExistence type="predicted"/>
<dbReference type="EMBL" id="BAABRR010000001">
    <property type="protein sequence ID" value="GAA5517775.1"/>
    <property type="molecule type" value="Genomic_DNA"/>
</dbReference>
<keyword evidence="1" id="KW-0472">Membrane</keyword>
<reference evidence="2 3" key="1">
    <citation type="submission" date="2024-02" db="EMBL/GenBank/DDBJ databases">
        <title>Lysinimicrobium sediminis NBRC 112286.</title>
        <authorList>
            <person name="Ichikawa N."/>
            <person name="Katano-Makiyama Y."/>
            <person name="Hidaka K."/>
        </authorList>
    </citation>
    <scope>NUCLEOTIDE SEQUENCE [LARGE SCALE GENOMIC DNA]</scope>
    <source>
        <strain evidence="2 3">NBRC 112286</strain>
    </source>
</reference>
<comment type="caution">
    <text evidence="2">The sequence shown here is derived from an EMBL/GenBank/DDBJ whole genome shotgun (WGS) entry which is preliminary data.</text>
</comment>
<feature type="transmembrane region" description="Helical" evidence="1">
    <location>
        <begin position="92"/>
        <end position="113"/>
    </location>
</feature>
<dbReference type="RefSeq" id="WP_286215815.1">
    <property type="nucleotide sequence ID" value="NZ_AP027736.1"/>
</dbReference>
<dbReference type="Proteomes" id="UP001426770">
    <property type="component" value="Unassembled WGS sequence"/>
</dbReference>
<name>A0ABP9WD81_9MICO</name>
<feature type="transmembrane region" description="Helical" evidence="1">
    <location>
        <begin position="36"/>
        <end position="56"/>
    </location>
</feature>
<keyword evidence="1" id="KW-1133">Transmembrane helix</keyword>
<sequence>MDAVRYALLVLHFVGLAAILGPALEQLRSDARRVTTVMVWGARAQLVTGLALVGVAMANDADLDHVKVAAKFLVALAIAGIAEATRKRTEGVAWAVPTVAALTVVNIVLAVFWR</sequence>
<feature type="transmembrane region" description="Helical" evidence="1">
    <location>
        <begin position="6"/>
        <end position="24"/>
    </location>
</feature>
<evidence type="ECO:0008006" key="4">
    <source>
        <dbReference type="Google" id="ProtNLM"/>
    </source>
</evidence>
<organism evidence="2 3">
    <name type="scientific">Demequina sediminis</name>
    <dbReference type="NCBI Taxonomy" id="1930058"/>
    <lineage>
        <taxon>Bacteria</taxon>
        <taxon>Bacillati</taxon>
        <taxon>Actinomycetota</taxon>
        <taxon>Actinomycetes</taxon>
        <taxon>Micrococcales</taxon>
        <taxon>Demequinaceae</taxon>
        <taxon>Demequina</taxon>
    </lineage>
</organism>
<evidence type="ECO:0000256" key="1">
    <source>
        <dbReference type="SAM" id="Phobius"/>
    </source>
</evidence>
<gene>
    <name evidence="2" type="ORF">Lsed01_00185</name>
</gene>
<keyword evidence="1" id="KW-0812">Transmembrane</keyword>
<accession>A0ABP9WD81</accession>
<keyword evidence="3" id="KW-1185">Reference proteome</keyword>
<protein>
    <recommendedName>
        <fullName evidence="4">Integral membrane protein</fullName>
    </recommendedName>
</protein>